<organism evidence="4 5">
    <name type="scientific">Kibdelosporangium aridum</name>
    <dbReference type="NCBI Taxonomy" id="2030"/>
    <lineage>
        <taxon>Bacteria</taxon>
        <taxon>Bacillati</taxon>
        <taxon>Actinomycetota</taxon>
        <taxon>Actinomycetes</taxon>
        <taxon>Pseudonocardiales</taxon>
        <taxon>Pseudonocardiaceae</taxon>
        <taxon>Kibdelosporangium</taxon>
    </lineage>
</organism>
<evidence type="ECO:0000256" key="2">
    <source>
        <dbReference type="SAM" id="Phobius"/>
    </source>
</evidence>
<gene>
    <name evidence="4" type="ORF">DMH04_14395</name>
</gene>
<dbReference type="OrthoDB" id="9790048at2"/>
<accession>A0A428ZEF0</accession>
<evidence type="ECO:0000256" key="1">
    <source>
        <dbReference type="ARBA" id="ARBA00022729"/>
    </source>
</evidence>
<dbReference type="InterPro" id="IPR024370">
    <property type="entry name" value="PBP_domain"/>
</dbReference>
<dbReference type="InterPro" id="IPR050811">
    <property type="entry name" value="Phosphate_ABC_transporter"/>
</dbReference>
<name>A0A428ZEF0_KIBAR</name>
<dbReference type="Pfam" id="PF12849">
    <property type="entry name" value="PBP_like_2"/>
    <property type="match status" value="1"/>
</dbReference>
<dbReference type="Gene3D" id="3.40.190.10">
    <property type="entry name" value="Periplasmic binding protein-like II"/>
    <property type="match status" value="2"/>
</dbReference>
<evidence type="ECO:0000313" key="5">
    <source>
        <dbReference type="Proteomes" id="UP000287547"/>
    </source>
</evidence>
<dbReference type="EMBL" id="QHKI01000009">
    <property type="protein sequence ID" value="RSM86348.1"/>
    <property type="molecule type" value="Genomic_DNA"/>
</dbReference>
<keyword evidence="2" id="KW-1133">Transmembrane helix</keyword>
<dbReference type="PANTHER" id="PTHR30570">
    <property type="entry name" value="PERIPLASMIC PHOSPHATE BINDING COMPONENT OF PHOSPHATE ABC TRANSPORTER"/>
    <property type="match status" value="1"/>
</dbReference>
<sequence>MSLNDPNSLDTSTADLSREFLRDAYPDRSAEWIERQVAESVRRINQAVPQRGHSVPAASRRRRGWLLFLAVVAVIVVVVIVLRESIAAAAFENTGVIVLAVVAVLAGATTLWMRVREKRAKVLSCRVRINTRFSPDAGERLKFTGPDAAAVEDPGVVVVRIKNLGGAVITPEDYITPLTLRFPGRRVRSVDVTASDPPPLQDAVAKHPDFESKADTDFITLPKVRLAPDDSVYLMVLLSGTKRGERYAVHVEGQLDKGRITPESNIPWIRRRTVAGVGVTTLAAGMLAVVLLINNVRFAPLPEGLVCVPGRLTVEGSSAFGPAAIRAATEYQTYCRGSTIDVSTPGSGLGVQRLHDAPESERPNRLALSDGKASSEFAGLVPHPVAVVPFTFVVNNRNNEARVDGISRQQARNIFTGQVSAWSEITGDRSHFNDEVRVVVRPDDSGTRRTLQEHVLWPGDKQAEPSSDTCEARRPGADDADAIVCVRSTTTDVLNRTAAVRFAVGYADMGDVSRTDGVKALKLDGRNADMEGIRAGYPFWTVEYVYSHGQPKNGSLAEAFIDYLKYFLLEAQQETEDGGKQPDYFACGAADVQRYCERRDR</sequence>
<feature type="transmembrane region" description="Helical" evidence="2">
    <location>
        <begin position="274"/>
        <end position="293"/>
    </location>
</feature>
<keyword evidence="1" id="KW-0732">Signal</keyword>
<keyword evidence="2" id="KW-0472">Membrane</keyword>
<feature type="transmembrane region" description="Helical" evidence="2">
    <location>
        <begin position="94"/>
        <end position="113"/>
    </location>
</feature>
<feature type="domain" description="PBP" evidence="3">
    <location>
        <begin position="310"/>
        <end position="564"/>
    </location>
</feature>
<dbReference type="AlphaFoldDB" id="A0A428ZEF0"/>
<proteinExistence type="predicted"/>
<protein>
    <submittedName>
        <fullName evidence="4">Phosphate ABC transporter substrate-binding protein</fullName>
    </submittedName>
</protein>
<dbReference type="Proteomes" id="UP000287547">
    <property type="component" value="Unassembled WGS sequence"/>
</dbReference>
<evidence type="ECO:0000313" key="4">
    <source>
        <dbReference type="EMBL" id="RSM86348.1"/>
    </source>
</evidence>
<evidence type="ECO:0000259" key="3">
    <source>
        <dbReference type="Pfam" id="PF12849"/>
    </source>
</evidence>
<feature type="transmembrane region" description="Helical" evidence="2">
    <location>
        <begin position="64"/>
        <end position="82"/>
    </location>
</feature>
<dbReference type="RefSeq" id="WP_051793588.1">
    <property type="nucleotide sequence ID" value="NZ_QHKI01000009.1"/>
</dbReference>
<comment type="caution">
    <text evidence="4">The sequence shown here is derived from an EMBL/GenBank/DDBJ whole genome shotgun (WGS) entry which is preliminary data.</text>
</comment>
<reference evidence="4 5" key="1">
    <citation type="submission" date="2018-05" db="EMBL/GenBank/DDBJ databases">
        <title>Evolution of GPA BGCs.</title>
        <authorList>
            <person name="Waglechner N."/>
            <person name="Wright G.D."/>
        </authorList>
    </citation>
    <scope>NUCLEOTIDE SEQUENCE [LARGE SCALE GENOMIC DNA]</scope>
    <source>
        <strain evidence="4 5">A82846</strain>
    </source>
</reference>
<keyword evidence="2" id="KW-0812">Transmembrane</keyword>
<dbReference type="SUPFAM" id="SSF53850">
    <property type="entry name" value="Periplasmic binding protein-like II"/>
    <property type="match status" value="1"/>
</dbReference>
<dbReference type="PANTHER" id="PTHR30570:SF1">
    <property type="entry name" value="PHOSPHATE-BINDING PROTEIN PSTS"/>
    <property type="match status" value="1"/>
</dbReference>